<proteinExistence type="predicted"/>
<dbReference type="EMBL" id="JAGETN010000043">
    <property type="protein sequence ID" value="MBO2025864.1"/>
    <property type="molecule type" value="Genomic_DNA"/>
</dbReference>
<reference evidence="1" key="1">
    <citation type="submission" date="2021-03" db="EMBL/GenBank/DDBJ databases">
        <title>Molecular epidemiology and mechanisms of colistin and carbapenem resistance in Enterobacteriaceae from clinical isolates, the environment and porcine samples in Pretoria, South Africa.</title>
        <authorList>
            <person name="Bogoshi D."/>
            <person name="Mbelle N.M."/>
            <person name="Naidoo V."/>
            <person name="Osei Sekyere J."/>
        </authorList>
    </citation>
    <scope>NUCLEOTIDE SEQUENCE</scope>
    <source>
        <strain evidence="1">C029</strain>
    </source>
</reference>
<evidence type="ECO:0000313" key="1">
    <source>
        <dbReference type="EMBL" id="MBO2025864.1"/>
    </source>
</evidence>
<name>A0A939NP55_KLEPN</name>
<dbReference type="AlphaFoldDB" id="A0A939NP55"/>
<evidence type="ECO:0000313" key="2">
    <source>
        <dbReference type="Proteomes" id="UP000664267"/>
    </source>
</evidence>
<comment type="caution">
    <text evidence="1">The sequence shown here is derived from an EMBL/GenBank/DDBJ whole genome shotgun (WGS) entry which is preliminary data.</text>
</comment>
<protein>
    <submittedName>
        <fullName evidence="1">Uncharacterized protein</fullName>
    </submittedName>
</protein>
<accession>A0A939NP55</accession>
<organism evidence="1 2">
    <name type="scientific">Klebsiella pneumoniae</name>
    <dbReference type="NCBI Taxonomy" id="573"/>
    <lineage>
        <taxon>Bacteria</taxon>
        <taxon>Pseudomonadati</taxon>
        <taxon>Pseudomonadota</taxon>
        <taxon>Gammaproteobacteria</taxon>
        <taxon>Enterobacterales</taxon>
        <taxon>Enterobacteriaceae</taxon>
        <taxon>Klebsiella/Raoultella group</taxon>
        <taxon>Klebsiella</taxon>
        <taxon>Klebsiella pneumoniae complex</taxon>
    </lineage>
</organism>
<dbReference type="Proteomes" id="UP000664267">
    <property type="component" value="Unassembled WGS sequence"/>
</dbReference>
<sequence length="86" mass="10254">MRWRWQRTFDVAIWDNRVTQRPPTPTICRSGGSCTGRRSSAISRITGRGKACRLRHQPQAARRTLPARCWRRRLTRLFPLPNRRKR</sequence>
<gene>
    <name evidence="1" type="ORF">J4733_21865</name>
</gene>